<dbReference type="GO" id="GO:0016740">
    <property type="term" value="F:transferase activity"/>
    <property type="evidence" value="ECO:0007669"/>
    <property type="project" value="UniProtKB-KW"/>
</dbReference>
<keyword evidence="2" id="KW-0472">Membrane</keyword>
<accession>A0ABU2F9R0</accession>
<evidence type="ECO:0000313" key="4">
    <source>
        <dbReference type="Proteomes" id="UP001259659"/>
    </source>
</evidence>
<keyword evidence="2" id="KW-0812">Transmembrane</keyword>
<feature type="transmembrane region" description="Helical" evidence="2">
    <location>
        <begin position="261"/>
        <end position="290"/>
    </location>
</feature>
<comment type="caution">
    <text evidence="3">The sequence shown here is derived from an EMBL/GenBank/DDBJ whole genome shotgun (WGS) entry which is preliminary data.</text>
</comment>
<dbReference type="Proteomes" id="UP001259659">
    <property type="component" value="Unassembled WGS sequence"/>
</dbReference>
<feature type="transmembrane region" description="Helical" evidence="2">
    <location>
        <begin position="105"/>
        <end position="123"/>
    </location>
</feature>
<proteinExistence type="predicted"/>
<evidence type="ECO:0000313" key="3">
    <source>
        <dbReference type="EMBL" id="MDS0258956.1"/>
    </source>
</evidence>
<feature type="transmembrane region" description="Helical" evidence="2">
    <location>
        <begin position="225"/>
        <end position="249"/>
    </location>
</feature>
<reference evidence="3 4" key="1">
    <citation type="submission" date="2022-06" db="EMBL/GenBank/DDBJ databases">
        <title>Haloarcula sp. a new haloarchaeum isolate from saline soil.</title>
        <authorList>
            <person name="Strakova D."/>
            <person name="Galisteo C."/>
            <person name="Sanchez-Porro C."/>
            <person name="Ventosa A."/>
        </authorList>
    </citation>
    <scope>NUCLEOTIDE SEQUENCE [LARGE SCALE GENOMIC DNA]</scope>
    <source>
        <strain evidence="3 4">S1CR25-12</strain>
    </source>
</reference>
<evidence type="ECO:0000256" key="2">
    <source>
        <dbReference type="SAM" id="Phobius"/>
    </source>
</evidence>
<feature type="transmembrane region" description="Helical" evidence="2">
    <location>
        <begin position="302"/>
        <end position="322"/>
    </location>
</feature>
<feature type="transmembrane region" description="Helical" evidence="2">
    <location>
        <begin position="369"/>
        <end position="386"/>
    </location>
</feature>
<feature type="transmembrane region" description="Helical" evidence="2">
    <location>
        <begin position="328"/>
        <end position="357"/>
    </location>
</feature>
<keyword evidence="3" id="KW-0808">Transferase</keyword>
<sequence length="481" mass="47849">MAIGGTRLDNPSAVGDEGRPRGASLTVVAVIVVGVLAAAGFLVGQPLLFSSFGLLVGLASAGLALLCRDRLGPVVLGHLLFLPSAVVLAALVAVSGLVAFARPGLVFLVVGGLAAMFGVAAGWNDAFDRETVQTALGSSVISYVFWLVAVVVVGIAVALGIAGRQVVLSLTRGTGPVAGLFGLLALLGVAGGCLYLAVRAIPAVQLTPVHRRPAARARYMRLRSTLVYVTAGAWGLAAVAVAGLVAGVLQTVLAIPPISGLVAVVAALTAIPLACVAVLSVLIAAVAWVARRATSGFDSLSTGTVGAAVAALCYVFALLVLVPTLARFGAVGLTFFFAIPVLPVLVYAILVIVLVGFYTGAIPGRAGSVAVAAAGLIAVGLGAALVGFPSLFVFGAVAGGLVVWDVGTFGLGVTAELGHIPETRRLELYHGVIAVGIALLGIAALSALDIARRSVGPAVGTPATMGVAVLGVVLVALALRG</sequence>
<name>A0ABU2F9R0_9EURY</name>
<evidence type="ECO:0000256" key="1">
    <source>
        <dbReference type="SAM" id="MobiDB-lite"/>
    </source>
</evidence>
<keyword evidence="2" id="KW-1133">Transmembrane helix</keyword>
<gene>
    <name evidence="3" type="ORF">NDI56_06070</name>
</gene>
<organism evidence="3 4">
    <name type="scientific">Haloarcula saliterrae</name>
    <dbReference type="NCBI Taxonomy" id="2950534"/>
    <lineage>
        <taxon>Archaea</taxon>
        <taxon>Methanobacteriati</taxon>
        <taxon>Methanobacteriota</taxon>
        <taxon>Stenosarchaea group</taxon>
        <taxon>Halobacteria</taxon>
        <taxon>Halobacteriales</taxon>
        <taxon>Haloarculaceae</taxon>
        <taxon>Haloarcula</taxon>
    </lineage>
</organism>
<feature type="transmembrane region" description="Helical" evidence="2">
    <location>
        <begin position="426"/>
        <end position="447"/>
    </location>
</feature>
<protein>
    <submittedName>
        <fullName evidence="3">Glycosyl transferase</fullName>
    </submittedName>
</protein>
<keyword evidence="4" id="KW-1185">Reference proteome</keyword>
<feature type="transmembrane region" description="Helical" evidence="2">
    <location>
        <begin position="392"/>
        <end position="414"/>
    </location>
</feature>
<feature type="transmembrane region" description="Helical" evidence="2">
    <location>
        <begin position="181"/>
        <end position="204"/>
    </location>
</feature>
<dbReference type="EMBL" id="JAMQON010000001">
    <property type="protein sequence ID" value="MDS0258956.1"/>
    <property type="molecule type" value="Genomic_DNA"/>
</dbReference>
<feature type="transmembrane region" description="Helical" evidence="2">
    <location>
        <begin position="135"/>
        <end position="161"/>
    </location>
</feature>
<feature type="transmembrane region" description="Helical" evidence="2">
    <location>
        <begin position="79"/>
        <end position="99"/>
    </location>
</feature>
<feature type="region of interest" description="Disordered" evidence="1">
    <location>
        <begin position="1"/>
        <end position="20"/>
    </location>
</feature>
<feature type="transmembrane region" description="Helical" evidence="2">
    <location>
        <begin position="22"/>
        <end position="42"/>
    </location>
</feature>
<dbReference type="RefSeq" id="WP_310918545.1">
    <property type="nucleotide sequence ID" value="NZ_JAMQON010000001.1"/>
</dbReference>
<feature type="transmembrane region" description="Helical" evidence="2">
    <location>
        <begin position="459"/>
        <end position="479"/>
    </location>
</feature>
<feature type="transmembrane region" description="Helical" evidence="2">
    <location>
        <begin position="48"/>
        <end position="67"/>
    </location>
</feature>